<comment type="caution">
    <text evidence="1">The sequence shown here is derived from an EMBL/GenBank/DDBJ whole genome shotgun (WGS) entry which is preliminary data.</text>
</comment>
<protein>
    <submittedName>
        <fullName evidence="1">Uncharacterized protein</fullName>
    </submittedName>
</protein>
<keyword evidence="2" id="KW-1185">Reference proteome</keyword>
<accession>H0ED55</accession>
<dbReference type="InParanoid" id="H0ED55"/>
<proteinExistence type="predicted"/>
<evidence type="ECO:0000313" key="2">
    <source>
        <dbReference type="Proteomes" id="UP000005446"/>
    </source>
</evidence>
<gene>
    <name evidence="1" type="ORF">M7I_0356</name>
</gene>
<evidence type="ECO:0000313" key="1">
    <source>
        <dbReference type="EMBL" id="EHL03709.1"/>
    </source>
</evidence>
<reference evidence="1 2" key="1">
    <citation type="journal article" date="2012" name="Eukaryot. Cell">
        <title>Genome sequence of the fungus Glarea lozoyensis: the first genome sequence of a species from the Helotiaceae family.</title>
        <authorList>
            <person name="Youssar L."/>
            <person name="Gruening B.A."/>
            <person name="Erxleben A."/>
            <person name="Guenther S."/>
            <person name="Huettel W."/>
        </authorList>
    </citation>
    <scope>NUCLEOTIDE SEQUENCE [LARGE SCALE GENOMIC DNA]</scope>
    <source>
        <strain evidence="2">ATCC 74030 / MF5533</strain>
    </source>
</reference>
<dbReference type="HOGENOM" id="CLU_3335679_0_0_1"/>
<dbReference type="AlphaFoldDB" id="H0ED55"/>
<dbReference type="EMBL" id="AGUE01000006">
    <property type="protein sequence ID" value="EHL03709.1"/>
    <property type="molecule type" value="Genomic_DNA"/>
</dbReference>
<dbReference type="Proteomes" id="UP000005446">
    <property type="component" value="Unassembled WGS sequence"/>
</dbReference>
<sequence length="38" mass="4354">MREVKEILGVVGAKIYELASTRKCPTRKENLSMKLVMM</sequence>
<name>H0ED55_GLAL7</name>
<organism evidence="1 2">
    <name type="scientific">Glarea lozoyensis (strain ATCC 74030 / MF5533)</name>
    <dbReference type="NCBI Taxonomy" id="1104152"/>
    <lineage>
        <taxon>Eukaryota</taxon>
        <taxon>Fungi</taxon>
        <taxon>Dikarya</taxon>
        <taxon>Ascomycota</taxon>
        <taxon>Pezizomycotina</taxon>
        <taxon>Leotiomycetes</taxon>
        <taxon>Helotiales</taxon>
        <taxon>Helotiaceae</taxon>
        <taxon>Glarea</taxon>
    </lineage>
</organism>